<comment type="caution">
    <text evidence="2">The sequence shown here is derived from an EMBL/GenBank/DDBJ whole genome shotgun (WGS) entry which is preliminary data.</text>
</comment>
<protein>
    <submittedName>
        <fullName evidence="2">SprT family protein</fullName>
    </submittedName>
</protein>
<evidence type="ECO:0000259" key="1">
    <source>
        <dbReference type="SMART" id="SM00731"/>
    </source>
</evidence>
<evidence type="ECO:0000313" key="3">
    <source>
        <dbReference type="Proteomes" id="UP001290462"/>
    </source>
</evidence>
<evidence type="ECO:0000313" key="2">
    <source>
        <dbReference type="EMBL" id="MDZ5757474.1"/>
    </source>
</evidence>
<organism evidence="2 3">
    <name type="scientific">Carnobacterium maltaromaticum</name>
    <name type="common">Carnobacterium piscicola</name>
    <dbReference type="NCBI Taxonomy" id="2751"/>
    <lineage>
        <taxon>Bacteria</taxon>
        <taxon>Bacillati</taxon>
        <taxon>Bacillota</taxon>
        <taxon>Bacilli</taxon>
        <taxon>Lactobacillales</taxon>
        <taxon>Carnobacteriaceae</taxon>
        <taxon>Carnobacterium</taxon>
    </lineage>
</organism>
<name>A0AAW9JSD6_CARML</name>
<dbReference type="NCBIfam" id="NF003339">
    <property type="entry name" value="PRK04351.1"/>
    <property type="match status" value="1"/>
</dbReference>
<dbReference type="EMBL" id="JAVBVO010000001">
    <property type="protein sequence ID" value="MDZ5757474.1"/>
    <property type="molecule type" value="Genomic_DNA"/>
</dbReference>
<reference evidence="2" key="1">
    <citation type="submission" date="2023-08" db="EMBL/GenBank/DDBJ databases">
        <title>Genomic characterization of piscicolin 126 produced by Carnobacterium maltaromaticum CM22 strain isolated from salmon (Salmo salar).</title>
        <authorList>
            <person name="Gonzalez-Gragera E."/>
            <person name="Garcia-Lopez J.D."/>
            <person name="Teso-Perez C."/>
            <person name="Gimenez-Hernandez I."/>
            <person name="Peralta-Sanchez J.M."/>
            <person name="Valdivia E."/>
            <person name="Montalban-Lopez M."/>
            <person name="Martin-Platero A.M."/>
            <person name="Banos A."/>
            <person name="Martinez-Bueno M."/>
        </authorList>
    </citation>
    <scope>NUCLEOTIDE SEQUENCE</scope>
    <source>
        <strain evidence="2">CM22</strain>
    </source>
</reference>
<dbReference type="Pfam" id="PF17283">
    <property type="entry name" value="Zn_ribbon_SprT"/>
    <property type="match status" value="1"/>
</dbReference>
<proteinExistence type="predicted"/>
<accession>A0AAW9JSD6</accession>
<dbReference type="Proteomes" id="UP001290462">
    <property type="component" value="Unassembled WGS sequence"/>
</dbReference>
<gene>
    <name evidence="2" type="ORF">RAK27_02230</name>
</gene>
<dbReference type="InterPro" id="IPR035240">
    <property type="entry name" value="SprT_Zn_ribbon"/>
</dbReference>
<dbReference type="GO" id="GO:0006950">
    <property type="term" value="P:response to stress"/>
    <property type="evidence" value="ECO:0007669"/>
    <property type="project" value="UniProtKB-ARBA"/>
</dbReference>
<dbReference type="AlphaFoldDB" id="A0AAW9JSD6"/>
<dbReference type="Pfam" id="PF10263">
    <property type="entry name" value="SprT-like"/>
    <property type="match status" value="1"/>
</dbReference>
<dbReference type="RefSeq" id="WP_322808389.1">
    <property type="nucleotide sequence ID" value="NZ_JAVBVO010000001.1"/>
</dbReference>
<dbReference type="SMART" id="SM00731">
    <property type="entry name" value="SprT"/>
    <property type="match status" value="1"/>
</dbReference>
<sequence>MEQQVLQQLVEQISLEFFDRPFKHQATFNPRLRTTGGRYHLRSHDLDFNLQVLETFGMSEFIGVIKHELCHYHLHLANRGYQHKDADFKRLLKKVGGSRFVQSLRQPDKKKKLWVYCCQNCQKNVYRQRRFDTKKYVCGGCQGKLILLEKRIEV</sequence>
<feature type="domain" description="SprT-like" evidence="1">
    <location>
        <begin position="4"/>
        <end position="148"/>
    </location>
</feature>
<dbReference type="InterPro" id="IPR006640">
    <property type="entry name" value="SprT-like_domain"/>
</dbReference>